<dbReference type="InterPro" id="IPR024453">
    <property type="entry name" value="Peptidase_C92"/>
</dbReference>
<protein>
    <submittedName>
        <fullName evidence="1">Permuted papain-like amidase YaeF/Yiix C92 family enzyme</fullName>
    </submittedName>
</protein>
<proteinExistence type="predicted"/>
<dbReference type="SUPFAM" id="SSF54001">
    <property type="entry name" value="Cysteine proteinases"/>
    <property type="match status" value="1"/>
</dbReference>
<accession>A0A3N1Y1E3</accession>
<reference evidence="1 2" key="1">
    <citation type="submission" date="2018-11" db="EMBL/GenBank/DDBJ databases">
        <title>Genomic Encyclopedia of Type Strains, Phase IV (KMG-IV): sequencing the most valuable type-strain genomes for metagenomic binning, comparative biology and taxonomic classification.</title>
        <authorList>
            <person name="Goeker M."/>
        </authorList>
    </citation>
    <scope>NUCLEOTIDE SEQUENCE [LARGE SCALE GENOMIC DNA]</scope>
    <source>
        <strain evidence="1 2">DSM 100275</strain>
    </source>
</reference>
<dbReference type="Proteomes" id="UP000276634">
    <property type="component" value="Unassembled WGS sequence"/>
</dbReference>
<dbReference type="RefSeq" id="WP_123401286.1">
    <property type="nucleotide sequence ID" value="NZ_RJVI01000002.1"/>
</dbReference>
<name>A0A3N1Y1E3_9GAMM</name>
<dbReference type="AlphaFoldDB" id="A0A3N1Y1E3"/>
<evidence type="ECO:0000313" key="1">
    <source>
        <dbReference type="EMBL" id="ROR32338.1"/>
    </source>
</evidence>
<dbReference type="OrthoDB" id="1550427at2"/>
<dbReference type="Pfam" id="PF05708">
    <property type="entry name" value="Peptidase_C92"/>
    <property type="match status" value="1"/>
</dbReference>
<organism evidence="1 2">
    <name type="scientific">Inmirania thermothiophila</name>
    <dbReference type="NCBI Taxonomy" id="1750597"/>
    <lineage>
        <taxon>Bacteria</taxon>
        <taxon>Pseudomonadati</taxon>
        <taxon>Pseudomonadota</taxon>
        <taxon>Gammaproteobacteria</taxon>
        <taxon>Chromatiales</taxon>
        <taxon>Ectothiorhodospiraceae</taxon>
        <taxon>Inmirania</taxon>
    </lineage>
</organism>
<sequence length="297" mass="33810">MIGWLRVRVIRWLNEERPPQPFPPCDFERLSYEIRPGDVLLVEGRTRVAEVIKVITQSRWSHAALYIGRLYDIEDPDVRERLLRHHACDPDEQLVVEALLGHGTVVSPLAKYRHDNLRICRPRGLSPADAQKVIAFAVSRLGTAYDTRQILDLARFLFPWTLMPRRWRSSLFQHNAGGATRTVCSTMLAEAFAEVQFPVLPFVARDADGRLRLLRRNPKLFTPSDFDYSPYFEIIKYPMLGIDDVGLYRRLPWGAEGIVCNEDVLDCAELLDPEDSARLAQATAQALEADRGDEAAG</sequence>
<keyword evidence="2" id="KW-1185">Reference proteome</keyword>
<dbReference type="InterPro" id="IPR038765">
    <property type="entry name" value="Papain-like_cys_pep_sf"/>
</dbReference>
<evidence type="ECO:0000313" key="2">
    <source>
        <dbReference type="Proteomes" id="UP000276634"/>
    </source>
</evidence>
<dbReference type="Gene3D" id="3.90.1720.10">
    <property type="entry name" value="endopeptidase domain like (from Nostoc punctiforme)"/>
    <property type="match status" value="1"/>
</dbReference>
<dbReference type="EMBL" id="RJVI01000002">
    <property type="protein sequence ID" value="ROR32338.1"/>
    <property type="molecule type" value="Genomic_DNA"/>
</dbReference>
<comment type="caution">
    <text evidence="1">The sequence shown here is derived from an EMBL/GenBank/DDBJ whole genome shotgun (WGS) entry which is preliminary data.</text>
</comment>
<gene>
    <name evidence="1" type="ORF">EDC57_1536</name>
</gene>